<dbReference type="Proteomes" id="UP000031971">
    <property type="component" value="Unassembled WGS sequence"/>
</dbReference>
<reference evidence="2 3" key="1">
    <citation type="submission" date="2015-01" db="EMBL/GenBank/DDBJ databases">
        <title>Genome Sequence of Magnetospirillum magnetotacticum Strain MS-1.</title>
        <authorList>
            <person name="Marinov G.K."/>
            <person name="Smalley M.D."/>
            <person name="DeSalvo G."/>
        </authorList>
    </citation>
    <scope>NUCLEOTIDE SEQUENCE [LARGE SCALE GENOMIC DNA]</scope>
    <source>
        <strain evidence="2 3">MS-1</strain>
    </source>
</reference>
<dbReference type="Pfam" id="PF08770">
    <property type="entry name" value="SoxZ"/>
    <property type="match status" value="1"/>
</dbReference>
<dbReference type="STRING" id="272627.CCC_00126"/>
<dbReference type="NCBIfam" id="TIGR04490">
    <property type="entry name" value="SoxZ_true"/>
    <property type="match status" value="1"/>
</dbReference>
<dbReference type="InterPro" id="IPR014880">
    <property type="entry name" value="SoxZ_dom"/>
</dbReference>
<dbReference type="EMBL" id="JXSL01000030">
    <property type="protein sequence ID" value="KIL97065.1"/>
    <property type="molecule type" value="Genomic_DNA"/>
</dbReference>
<dbReference type="InterPro" id="IPR030995">
    <property type="entry name" value="SoxZ"/>
</dbReference>
<keyword evidence="3" id="KW-1185">Reference proteome</keyword>
<accession>A0A0C2YQV4</accession>
<sequence>MANSERVKVRIPSKAKKGEIIEIKTQLSHDMETGLRKDGAGKTIPRHIIARFTCTWNNEPVISSDWHQAVSANPFASFFALATSSGKIKLSWFDENGETLEYIHDIIVE</sequence>
<dbReference type="Gene3D" id="2.60.40.10">
    <property type="entry name" value="Immunoglobulins"/>
    <property type="match status" value="1"/>
</dbReference>
<evidence type="ECO:0000313" key="2">
    <source>
        <dbReference type="EMBL" id="KIL97065.1"/>
    </source>
</evidence>
<organism evidence="2 3">
    <name type="scientific">Paramagnetospirillum magnetotacticum MS-1</name>
    <dbReference type="NCBI Taxonomy" id="272627"/>
    <lineage>
        <taxon>Bacteria</taxon>
        <taxon>Pseudomonadati</taxon>
        <taxon>Pseudomonadota</taxon>
        <taxon>Alphaproteobacteria</taxon>
        <taxon>Rhodospirillales</taxon>
        <taxon>Magnetospirillaceae</taxon>
        <taxon>Paramagnetospirillum</taxon>
    </lineage>
</organism>
<proteinExistence type="predicted"/>
<dbReference type="RefSeq" id="WP_009870733.1">
    <property type="nucleotide sequence ID" value="NZ_JXSL01000030.1"/>
</dbReference>
<evidence type="ECO:0000259" key="1">
    <source>
        <dbReference type="Pfam" id="PF08770"/>
    </source>
</evidence>
<evidence type="ECO:0000313" key="3">
    <source>
        <dbReference type="Proteomes" id="UP000031971"/>
    </source>
</evidence>
<name>A0A0C2YQV4_PARME</name>
<gene>
    <name evidence="2" type="ORF">CCC_00126</name>
</gene>
<dbReference type="SUPFAM" id="SSF81296">
    <property type="entry name" value="E set domains"/>
    <property type="match status" value="1"/>
</dbReference>
<feature type="domain" description="Sulphur oxidation protein SoxZ" evidence="1">
    <location>
        <begin position="10"/>
        <end position="100"/>
    </location>
</feature>
<dbReference type="OrthoDB" id="9795530at2"/>
<comment type="caution">
    <text evidence="2">The sequence shown here is derived from an EMBL/GenBank/DDBJ whole genome shotgun (WGS) entry which is preliminary data.</text>
</comment>
<dbReference type="InterPro" id="IPR013783">
    <property type="entry name" value="Ig-like_fold"/>
</dbReference>
<protein>
    <submittedName>
        <fullName evidence="2">Sulfur oxidation protein SoxZ</fullName>
    </submittedName>
</protein>
<dbReference type="AlphaFoldDB" id="A0A0C2YQV4"/>
<dbReference type="InterPro" id="IPR014756">
    <property type="entry name" value="Ig_E-set"/>
</dbReference>